<accession>A0AAN9A6E6</accession>
<evidence type="ECO:0008006" key="5">
    <source>
        <dbReference type="Google" id="ProtNLM"/>
    </source>
</evidence>
<comment type="caution">
    <text evidence="3">The sequence shown here is derived from an EMBL/GenBank/DDBJ whole genome shotgun (WGS) entry which is preliminary data.</text>
</comment>
<feature type="coiled-coil region" evidence="1">
    <location>
        <begin position="217"/>
        <end position="496"/>
    </location>
</feature>
<feature type="coiled-coil region" evidence="1">
    <location>
        <begin position="544"/>
        <end position="575"/>
    </location>
</feature>
<organism evidence="3 4">
    <name type="scientific">Halocaridina rubra</name>
    <name type="common">Hawaiian red shrimp</name>
    <dbReference type="NCBI Taxonomy" id="373956"/>
    <lineage>
        <taxon>Eukaryota</taxon>
        <taxon>Metazoa</taxon>
        <taxon>Ecdysozoa</taxon>
        <taxon>Arthropoda</taxon>
        <taxon>Crustacea</taxon>
        <taxon>Multicrustacea</taxon>
        <taxon>Malacostraca</taxon>
        <taxon>Eumalacostraca</taxon>
        <taxon>Eucarida</taxon>
        <taxon>Decapoda</taxon>
        <taxon>Pleocyemata</taxon>
        <taxon>Caridea</taxon>
        <taxon>Atyoidea</taxon>
        <taxon>Atyidae</taxon>
        <taxon>Halocaridina</taxon>
    </lineage>
</organism>
<dbReference type="EMBL" id="JAXCGZ010004066">
    <property type="protein sequence ID" value="KAK7082341.1"/>
    <property type="molecule type" value="Genomic_DNA"/>
</dbReference>
<feature type="region of interest" description="Disordered" evidence="2">
    <location>
        <begin position="1"/>
        <end position="30"/>
    </location>
</feature>
<dbReference type="AlphaFoldDB" id="A0AAN9A6E6"/>
<dbReference type="Proteomes" id="UP001381693">
    <property type="component" value="Unassembled WGS sequence"/>
</dbReference>
<name>A0AAN9A6E6_HALRR</name>
<reference evidence="3 4" key="1">
    <citation type="submission" date="2023-11" db="EMBL/GenBank/DDBJ databases">
        <title>Halocaridina rubra genome assembly.</title>
        <authorList>
            <person name="Smith C."/>
        </authorList>
    </citation>
    <scope>NUCLEOTIDE SEQUENCE [LARGE SCALE GENOMIC DNA]</scope>
    <source>
        <strain evidence="3">EP-1</strain>
        <tissue evidence="3">Whole</tissue>
    </source>
</reference>
<dbReference type="Gene3D" id="1.20.5.170">
    <property type="match status" value="1"/>
</dbReference>
<evidence type="ECO:0000313" key="4">
    <source>
        <dbReference type="Proteomes" id="UP001381693"/>
    </source>
</evidence>
<evidence type="ECO:0000256" key="2">
    <source>
        <dbReference type="SAM" id="MobiDB-lite"/>
    </source>
</evidence>
<evidence type="ECO:0000256" key="1">
    <source>
        <dbReference type="SAM" id="Coils"/>
    </source>
</evidence>
<feature type="coiled-coil region" evidence="1">
    <location>
        <begin position="37"/>
        <end position="132"/>
    </location>
</feature>
<gene>
    <name evidence="3" type="ORF">SK128_005864</name>
</gene>
<dbReference type="SUPFAM" id="SSF90257">
    <property type="entry name" value="Myosin rod fragments"/>
    <property type="match status" value="1"/>
</dbReference>
<dbReference type="PANTHER" id="PTHR18950">
    <property type="entry name" value="PROGESTERONE-INDUCED BLOCKING FACTOR 1"/>
    <property type="match status" value="1"/>
</dbReference>
<dbReference type="InterPro" id="IPR026205">
    <property type="entry name" value="PIBF1"/>
</dbReference>
<protein>
    <recommendedName>
        <fullName evidence="5">Progesterone-induced-blocking factor 1</fullName>
    </recommendedName>
</protein>
<keyword evidence="1" id="KW-0175">Coiled coil</keyword>
<proteinExistence type="predicted"/>
<evidence type="ECO:0000313" key="3">
    <source>
        <dbReference type="EMBL" id="KAK7082341.1"/>
    </source>
</evidence>
<keyword evidence="4" id="KW-1185">Reference proteome</keyword>
<dbReference type="PANTHER" id="PTHR18950:SF0">
    <property type="entry name" value="PROGESTERONE IMMUNOMODULATORY BINDING FACTOR 1"/>
    <property type="match status" value="1"/>
</dbReference>
<dbReference type="GO" id="GO:0005815">
    <property type="term" value="C:microtubule organizing center"/>
    <property type="evidence" value="ECO:0007669"/>
    <property type="project" value="TreeGrafter"/>
</dbReference>
<sequence>MSGDASVEVSVPTDLTVTSDGESVEGRFSSRRQARELQALVADRAELQRIVEKQKLELQSKDAQIVALPAQHEAAAASALAQKDSDISSKQIQINRLEAELLRVKEELSTIRERAARELVQLTQKCSVFQQNQKRLAVRQEEIRASLANLQLSEEELIRLRSTPVQQLTLQQYTSLRVYELVWPLKLRIKELEAVSTSTESMLINKDVDLKSRSEQCIRLQNEVDELRYKCEQYSCQLVDIKDEYRADDFKVRNYNRVKSERDMFEEEKNTLTRKASELELSVATLKKEYSVLEERFKEVKVKSRRQESALNYNVNEVTDLSNKLEKVTEELGTCNKNLRFERDRYGELHEKYTAVRGDITSLTESYQDLQHEIKLLKEKNDSCSLQRTNLQEQVQQLSHKREELQIEVERYKGKYDAEVKDVEEQLKELKQNLNSANKSRSNLLDENTKLHQEFQALEIALHKEKLLRERESTSLRDELESCNKMLSQYQALEREFEKNIKTAAALPNGQLGAALERLLPSHALGGSKALEQSVHLTRRILKLERLNTEAASTIQQLTESLEQLGNKIAAYKTALGLAGQPSSKLLQRIADLDDQVTALQSALQFNSTSKTSLEEENTALIQEVTKLKEALQNFEIQNSELGAIKEQLITLRQYLPSVAAAKTLPSKSDADIPWVNLREDKTVPQPSAKAIIITKNVRKKLLPS</sequence>
<feature type="coiled-coil region" evidence="1">
    <location>
        <begin position="611"/>
        <end position="638"/>
    </location>
</feature>
<dbReference type="GO" id="GO:0060271">
    <property type="term" value="P:cilium assembly"/>
    <property type="evidence" value="ECO:0007669"/>
    <property type="project" value="TreeGrafter"/>
</dbReference>